<comment type="caution">
    <text evidence="1">The sequence shown here is derived from an EMBL/GenBank/DDBJ whole genome shotgun (WGS) entry which is preliminary data.</text>
</comment>
<dbReference type="AlphaFoldDB" id="A0A0F9EG01"/>
<gene>
    <name evidence="1" type="ORF">LCGC14_2079120</name>
</gene>
<reference evidence="1" key="1">
    <citation type="journal article" date="2015" name="Nature">
        <title>Complex archaea that bridge the gap between prokaryotes and eukaryotes.</title>
        <authorList>
            <person name="Spang A."/>
            <person name="Saw J.H."/>
            <person name="Jorgensen S.L."/>
            <person name="Zaremba-Niedzwiedzka K."/>
            <person name="Martijn J."/>
            <person name="Lind A.E."/>
            <person name="van Eijk R."/>
            <person name="Schleper C."/>
            <person name="Guy L."/>
            <person name="Ettema T.J."/>
        </authorList>
    </citation>
    <scope>NUCLEOTIDE SEQUENCE</scope>
</reference>
<organism evidence="1">
    <name type="scientific">marine sediment metagenome</name>
    <dbReference type="NCBI Taxonomy" id="412755"/>
    <lineage>
        <taxon>unclassified sequences</taxon>
        <taxon>metagenomes</taxon>
        <taxon>ecological metagenomes</taxon>
    </lineage>
</organism>
<dbReference type="NCBIfam" id="NF033519">
    <property type="entry name" value="transpos_ISAzo13"/>
    <property type="match status" value="1"/>
</dbReference>
<accession>A0A0F9EG01</accession>
<sequence>MSSDTIGKLLKDMGYSLKINYKKIESNPRKSTPESRKKRDQQFTYISQMRESFLKQKSLMISVDSKKKESVGNFKNQGAIWCTNAKEVNAYDFLSLASGVFIPYGIYCINSNTGFVVGGISYNTAELAVNAIEKWWNMEALNMNLEHQSLLILADGGGSNGSKNKLWKLSIQNTLCDRYRINVTVCHYPPGTSKYNPIEHRLFSEISKNWAGEPLKDYETILNYINTTKTKTGLRVKAVLDETNYEKGRKISDDQMTEINIKYHEVHPQWNYTISPS</sequence>
<dbReference type="InterPro" id="IPR011518">
    <property type="entry name" value="Transposase_36"/>
</dbReference>
<evidence type="ECO:0000313" key="1">
    <source>
        <dbReference type="EMBL" id="KKL73018.1"/>
    </source>
</evidence>
<proteinExistence type="predicted"/>
<evidence type="ECO:0008006" key="2">
    <source>
        <dbReference type="Google" id="ProtNLM"/>
    </source>
</evidence>
<name>A0A0F9EG01_9ZZZZ</name>
<protein>
    <recommendedName>
        <fullName evidence="2">ISAzo13 family transposase</fullName>
    </recommendedName>
</protein>
<dbReference type="Pfam" id="PF07592">
    <property type="entry name" value="DDE_Tnp_ISAZ013"/>
    <property type="match status" value="1"/>
</dbReference>
<dbReference type="EMBL" id="LAZR01025091">
    <property type="protein sequence ID" value="KKL73018.1"/>
    <property type="molecule type" value="Genomic_DNA"/>
</dbReference>